<dbReference type="SMART" id="SM00065">
    <property type="entry name" value="GAF"/>
    <property type="match status" value="1"/>
</dbReference>
<evidence type="ECO:0000256" key="1">
    <source>
        <dbReference type="SAM" id="Phobius"/>
    </source>
</evidence>
<feature type="domain" description="GAF" evidence="2">
    <location>
        <begin position="319"/>
        <end position="459"/>
    </location>
</feature>
<organism evidence="3 4">
    <name type="scientific">Candidatus Komeilibacteria bacterium RIFOXYC1_FULL_37_11</name>
    <dbReference type="NCBI Taxonomy" id="1798555"/>
    <lineage>
        <taxon>Bacteria</taxon>
        <taxon>Candidatus Komeiliibacteriota</taxon>
    </lineage>
</organism>
<dbReference type="AlphaFoldDB" id="A0A1G2BZI3"/>
<comment type="caution">
    <text evidence="3">The sequence shown here is derived from an EMBL/GenBank/DDBJ whole genome shotgun (WGS) entry which is preliminary data.</text>
</comment>
<evidence type="ECO:0000259" key="2">
    <source>
        <dbReference type="SMART" id="SM00065"/>
    </source>
</evidence>
<reference evidence="3 4" key="1">
    <citation type="journal article" date="2016" name="Nat. Commun.">
        <title>Thousands of microbial genomes shed light on interconnected biogeochemical processes in an aquifer system.</title>
        <authorList>
            <person name="Anantharaman K."/>
            <person name="Brown C.T."/>
            <person name="Hug L.A."/>
            <person name="Sharon I."/>
            <person name="Castelle C.J."/>
            <person name="Probst A.J."/>
            <person name="Thomas B.C."/>
            <person name="Singh A."/>
            <person name="Wilkins M.J."/>
            <person name="Karaoz U."/>
            <person name="Brodie E.L."/>
            <person name="Williams K.H."/>
            <person name="Hubbard S.S."/>
            <person name="Banfield J.F."/>
        </authorList>
    </citation>
    <scope>NUCLEOTIDE SEQUENCE [LARGE SCALE GENOMIC DNA]</scope>
</reference>
<dbReference type="EMBL" id="MHKQ01000018">
    <property type="protein sequence ID" value="OGY93740.1"/>
    <property type="molecule type" value="Genomic_DNA"/>
</dbReference>
<dbReference type="Proteomes" id="UP000177626">
    <property type="component" value="Unassembled WGS sequence"/>
</dbReference>
<gene>
    <name evidence="3" type="ORF">A2406_04205</name>
</gene>
<dbReference type="InterPro" id="IPR031621">
    <property type="entry name" value="HisKA_7TM"/>
</dbReference>
<evidence type="ECO:0000313" key="3">
    <source>
        <dbReference type="EMBL" id="OGY93740.1"/>
    </source>
</evidence>
<feature type="transmembrane region" description="Helical" evidence="1">
    <location>
        <begin position="233"/>
        <end position="255"/>
    </location>
</feature>
<dbReference type="Gene3D" id="3.30.450.40">
    <property type="match status" value="1"/>
</dbReference>
<feature type="transmembrane region" description="Helical" evidence="1">
    <location>
        <begin position="63"/>
        <end position="89"/>
    </location>
</feature>
<dbReference type="Pfam" id="PF16927">
    <property type="entry name" value="HisKA_7TM"/>
    <property type="match status" value="1"/>
</dbReference>
<evidence type="ECO:0000313" key="4">
    <source>
        <dbReference type="Proteomes" id="UP000177626"/>
    </source>
</evidence>
<dbReference type="InterPro" id="IPR029016">
    <property type="entry name" value="GAF-like_dom_sf"/>
</dbReference>
<keyword evidence="1" id="KW-0472">Membrane</keyword>
<feature type="transmembrane region" description="Helical" evidence="1">
    <location>
        <begin position="34"/>
        <end position="57"/>
    </location>
</feature>
<protein>
    <recommendedName>
        <fullName evidence="2">GAF domain-containing protein</fullName>
    </recommendedName>
</protein>
<feature type="transmembrane region" description="Helical" evidence="1">
    <location>
        <begin position="174"/>
        <end position="195"/>
    </location>
</feature>
<feature type="transmembrane region" description="Helical" evidence="1">
    <location>
        <begin position="201"/>
        <end position="221"/>
    </location>
</feature>
<dbReference type="SUPFAM" id="SSF55781">
    <property type="entry name" value="GAF domain-like"/>
    <property type="match status" value="1"/>
</dbReference>
<dbReference type="InterPro" id="IPR003018">
    <property type="entry name" value="GAF"/>
</dbReference>
<keyword evidence="1" id="KW-1133">Transmembrane helix</keyword>
<keyword evidence="1" id="KW-0812">Transmembrane</keyword>
<feature type="transmembrane region" description="Helical" evidence="1">
    <location>
        <begin position="6"/>
        <end position="25"/>
    </location>
</feature>
<sequence>MDLSALILFCVYLVNVGLLFFILFYKDRPRSWPFFWMLLLLVLWQTTELLNLVWLVFLDKNILLFGVQAGLLPTLYLAPAFIRLVFSLFDKWKRLAYWQKFLWYLPAIIMSFFVFTPYNVKELVLGQAGRFFYVTGEIYWLLAVYFVALFGYGLYFLAKNRQCCGPIIRRQINYIFLGTALTAIAGLVFSIISPILGVYNLYYLGVNSTIFFTIISTYALFRYRFFNLKISFYQLLINFCRLFIIGYVYYVFYIFFRDLFKIDFNDIQTISFLLLVLGLSAPFLLKIVDRLLLLLFINPVNDIKVSTDKIAQILRSSRDLEILLSRLAKEIDKVVDYREIFIYLAKKKEPKIFYQVFPVGERLIDGTKSQLIEYLSEKKKMANLAEIEYFFSNKALMAEMKDGQIDIALPIFYNKQLLGVLMLDNYAKLLSVQELQFLEELNKYLDIAVGSLLLYQQDMAGKEQC</sequence>
<accession>A0A1G2BZI3</accession>
<proteinExistence type="predicted"/>
<feature type="transmembrane region" description="Helical" evidence="1">
    <location>
        <begin position="101"/>
        <end position="118"/>
    </location>
</feature>
<name>A0A1G2BZI3_9BACT</name>
<feature type="transmembrane region" description="Helical" evidence="1">
    <location>
        <begin position="138"/>
        <end position="158"/>
    </location>
</feature>
<feature type="transmembrane region" description="Helical" evidence="1">
    <location>
        <begin position="267"/>
        <end position="285"/>
    </location>
</feature>